<feature type="compositionally biased region" description="Basic and acidic residues" evidence="5">
    <location>
        <begin position="73"/>
        <end position="86"/>
    </location>
</feature>
<feature type="compositionally biased region" description="Pro residues" evidence="5">
    <location>
        <begin position="39"/>
        <end position="51"/>
    </location>
</feature>
<dbReference type="InterPro" id="IPR018067">
    <property type="entry name" value="PP2A_PR55_CS"/>
</dbReference>
<feature type="compositionally biased region" description="Basic residues" evidence="5">
    <location>
        <begin position="7"/>
        <end position="17"/>
    </location>
</feature>
<dbReference type="AlphaFoldDB" id="A0A7I8XD66"/>
<comment type="similarity">
    <text evidence="1 4">Belongs to the phosphatase 2A regulatory subunit B family.</text>
</comment>
<dbReference type="Gene3D" id="2.130.10.10">
    <property type="entry name" value="YVTN repeat-like/Quinoprotein amine dehydrogenase"/>
    <property type="match status" value="3"/>
</dbReference>
<dbReference type="PRINTS" id="PR00600">
    <property type="entry name" value="PP2APR55"/>
</dbReference>
<evidence type="ECO:0000256" key="5">
    <source>
        <dbReference type="SAM" id="MobiDB-lite"/>
    </source>
</evidence>
<evidence type="ECO:0000256" key="1">
    <source>
        <dbReference type="ARBA" id="ARBA00008259"/>
    </source>
</evidence>
<dbReference type="PROSITE" id="PS01024">
    <property type="entry name" value="PR55_1"/>
    <property type="match status" value="1"/>
</dbReference>
<reference evidence="6" key="1">
    <citation type="submission" date="2020-09" db="EMBL/GenBank/DDBJ databases">
        <authorList>
            <person name="Kikuchi T."/>
        </authorList>
    </citation>
    <scope>NUCLEOTIDE SEQUENCE</scope>
    <source>
        <strain evidence="6">Ka4C1</strain>
    </source>
</reference>
<dbReference type="Pfam" id="PF00400">
    <property type="entry name" value="WD40"/>
    <property type="match status" value="2"/>
</dbReference>
<sequence length="538" mass="61514">MIMLKAKIPRFLRRFSSKKRDQHQNQKATNSAPNSQSPSPTPAATIPPEPQPSTSSPNENRLAGQPNSGSTMERMEYTDVEQKAKKNERVEAVGDAMETDEPNRQIQWRFSQLKGAMDQAVASDADQITTVQFSEDGELLTTGDRGGRIVIFKRSESYQPNGRRSAEYAVYSTFQSHEPEFDYLKSLEIEEKINQIKWMKKKSSSDFLLSTNDKTIKLWKISERRKQLSDGNFNISRDNGRLKRVNDDLLLPQLEDMELVVEATPRRVYSNAHTYHINSISLNADQDTFISADDLRINLWHHEITKESFTIVDIKPANMEELVEVITSAEFHPQSDFMFAYGSSKGLVRLCDTRQKALCDEAAKVFEAKDEMHGFFSEIVSSVSDVKFSNNGRYLLTRDYLSAYVWDLKMDSAPIETYSIHDYLRNKLCTLYENDAIFDKFESCWSGDDTHILSGSYNNYFRTFDRGTGQDTVAEANYRLYRQENGSLQRGQLCGQPRTEVDLESLDFDAKIMHSAWHPKENIVALAAGNLLYVFEAD</sequence>
<name>A0A7I8XD66_BURXY</name>
<dbReference type="InterPro" id="IPR036322">
    <property type="entry name" value="WD40_repeat_dom_sf"/>
</dbReference>
<dbReference type="PIRSF" id="PIRSF037309">
    <property type="entry name" value="PP2A_PR55"/>
    <property type="match status" value="1"/>
</dbReference>
<gene>
    <name evidence="6" type="ORF">BXYJ_LOCUS15278</name>
</gene>
<evidence type="ECO:0000256" key="2">
    <source>
        <dbReference type="ARBA" id="ARBA00022574"/>
    </source>
</evidence>
<keyword evidence="2 4" id="KW-0853">WD repeat</keyword>
<dbReference type="EMBL" id="CAJFDI010000006">
    <property type="protein sequence ID" value="CAD5235187.1"/>
    <property type="molecule type" value="Genomic_DNA"/>
</dbReference>
<dbReference type="GO" id="GO:0000159">
    <property type="term" value="C:protein phosphatase type 2A complex"/>
    <property type="evidence" value="ECO:0007669"/>
    <property type="project" value="UniProtKB-UniRule"/>
</dbReference>
<feature type="region of interest" description="Disordered" evidence="5">
    <location>
        <begin position="1"/>
        <end position="86"/>
    </location>
</feature>
<comment type="caution">
    <text evidence="6">The sequence shown here is derived from an EMBL/GenBank/DDBJ whole genome shotgun (WGS) entry which is preliminary data.</text>
</comment>
<dbReference type="EMBL" id="CAJFCV020000006">
    <property type="protein sequence ID" value="CAG9131409.1"/>
    <property type="molecule type" value="Genomic_DNA"/>
</dbReference>
<evidence type="ECO:0000313" key="6">
    <source>
        <dbReference type="EMBL" id="CAD5235187.1"/>
    </source>
</evidence>
<dbReference type="GO" id="GO:0019888">
    <property type="term" value="F:protein phosphatase regulator activity"/>
    <property type="evidence" value="ECO:0007669"/>
    <property type="project" value="InterPro"/>
</dbReference>
<dbReference type="InterPro" id="IPR001680">
    <property type="entry name" value="WD40_rpt"/>
</dbReference>
<dbReference type="OrthoDB" id="6274823at2759"/>
<organism evidence="6 7">
    <name type="scientific">Bursaphelenchus xylophilus</name>
    <name type="common">Pinewood nematode worm</name>
    <name type="synonym">Aphelenchoides xylophilus</name>
    <dbReference type="NCBI Taxonomy" id="6326"/>
    <lineage>
        <taxon>Eukaryota</taxon>
        <taxon>Metazoa</taxon>
        <taxon>Ecdysozoa</taxon>
        <taxon>Nematoda</taxon>
        <taxon>Chromadorea</taxon>
        <taxon>Rhabditida</taxon>
        <taxon>Tylenchina</taxon>
        <taxon>Tylenchomorpha</taxon>
        <taxon>Aphelenchoidea</taxon>
        <taxon>Aphelenchoididae</taxon>
        <taxon>Bursaphelenchus</taxon>
    </lineage>
</organism>
<feature type="compositionally biased region" description="Low complexity" evidence="5">
    <location>
        <begin position="28"/>
        <end position="38"/>
    </location>
</feature>
<dbReference type="SMART" id="SM00320">
    <property type="entry name" value="WD40"/>
    <property type="match status" value="6"/>
</dbReference>
<dbReference type="PANTHER" id="PTHR11871">
    <property type="entry name" value="PROTEIN PHOSPHATASE PP2A REGULATORY SUBUNIT B"/>
    <property type="match status" value="1"/>
</dbReference>
<proteinExistence type="inferred from homology"/>
<accession>A0A7I8XD66</accession>
<dbReference type="Proteomes" id="UP000659654">
    <property type="component" value="Unassembled WGS sequence"/>
</dbReference>
<protein>
    <recommendedName>
        <fullName evidence="4">Serine/threonine-protein phosphatase 2A 55 kDa regulatory subunit B</fullName>
    </recommendedName>
</protein>
<evidence type="ECO:0000256" key="4">
    <source>
        <dbReference type="RuleBase" id="RU331113"/>
    </source>
</evidence>
<dbReference type="SMR" id="A0A7I8XD66"/>
<feature type="compositionally biased region" description="Polar residues" evidence="5">
    <location>
        <begin position="54"/>
        <end position="71"/>
    </location>
</feature>
<keyword evidence="3 4" id="KW-0677">Repeat</keyword>
<evidence type="ECO:0000256" key="3">
    <source>
        <dbReference type="ARBA" id="ARBA00022737"/>
    </source>
</evidence>
<dbReference type="InterPro" id="IPR000009">
    <property type="entry name" value="PP2A_PR55"/>
</dbReference>
<dbReference type="SUPFAM" id="SSF50978">
    <property type="entry name" value="WD40 repeat-like"/>
    <property type="match status" value="1"/>
</dbReference>
<evidence type="ECO:0000313" key="7">
    <source>
        <dbReference type="Proteomes" id="UP000659654"/>
    </source>
</evidence>
<keyword evidence="7" id="KW-1185">Reference proteome</keyword>
<dbReference type="InterPro" id="IPR015943">
    <property type="entry name" value="WD40/YVTN_repeat-like_dom_sf"/>
</dbReference>
<dbReference type="Proteomes" id="UP000582659">
    <property type="component" value="Unassembled WGS sequence"/>
</dbReference>